<dbReference type="Proteomes" id="UP001221757">
    <property type="component" value="Unassembled WGS sequence"/>
</dbReference>
<reference evidence="1" key="1">
    <citation type="submission" date="2023-03" db="EMBL/GenBank/DDBJ databases">
        <title>Massive genome expansion in bonnet fungi (Mycena s.s.) driven by repeated elements and novel gene families across ecological guilds.</title>
        <authorList>
            <consortium name="Lawrence Berkeley National Laboratory"/>
            <person name="Harder C.B."/>
            <person name="Miyauchi S."/>
            <person name="Viragh M."/>
            <person name="Kuo A."/>
            <person name="Thoen E."/>
            <person name="Andreopoulos B."/>
            <person name="Lu D."/>
            <person name="Skrede I."/>
            <person name="Drula E."/>
            <person name="Henrissat B."/>
            <person name="Morin E."/>
            <person name="Kohler A."/>
            <person name="Barry K."/>
            <person name="LaButti K."/>
            <person name="Morin E."/>
            <person name="Salamov A."/>
            <person name="Lipzen A."/>
            <person name="Mereny Z."/>
            <person name="Hegedus B."/>
            <person name="Baldrian P."/>
            <person name="Stursova M."/>
            <person name="Weitz H."/>
            <person name="Taylor A."/>
            <person name="Grigoriev I.V."/>
            <person name="Nagy L.G."/>
            <person name="Martin F."/>
            <person name="Kauserud H."/>
        </authorList>
    </citation>
    <scope>NUCLEOTIDE SEQUENCE</scope>
    <source>
        <strain evidence="1">CBHHK067</strain>
    </source>
</reference>
<comment type="caution">
    <text evidence="1">The sequence shown here is derived from an EMBL/GenBank/DDBJ whole genome shotgun (WGS) entry which is preliminary data.</text>
</comment>
<proteinExistence type="predicted"/>
<name>A0AAD7DCW5_MYCRO</name>
<sequence length="221" mass="25612">TRAIETWRRHAMELVSKMLEAVHDLERWEPGTDKWEAAAMMVGRRRYQHALDELESLIVAWIFELSKVNLTAIKSAIDRYNLTADSMIPPKINLSWEEVIEYTFLSDFDLLREGQEDIRGEIWASPAGCVAMDQHFKLLHADEEIIRLNIELQRLVTYMTDKEGFLVHHKTRLRAEGEDTLAYQVQVHQMERSRFNAQHMERLVKLSKEAGFSGSITAGVS</sequence>
<feature type="non-terminal residue" evidence="1">
    <location>
        <position position="1"/>
    </location>
</feature>
<evidence type="ECO:0000313" key="1">
    <source>
        <dbReference type="EMBL" id="KAJ7688290.1"/>
    </source>
</evidence>
<dbReference type="AlphaFoldDB" id="A0AAD7DCW5"/>
<evidence type="ECO:0000313" key="2">
    <source>
        <dbReference type="Proteomes" id="UP001221757"/>
    </source>
</evidence>
<gene>
    <name evidence="1" type="ORF">B0H17DRAFT_896851</name>
</gene>
<accession>A0AAD7DCW5</accession>
<organism evidence="1 2">
    <name type="scientific">Mycena rosella</name>
    <name type="common">Pink bonnet</name>
    <name type="synonym">Agaricus rosellus</name>
    <dbReference type="NCBI Taxonomy" id="1033263"/>
    <lineage>
        <taxon>Eukaryota</taxon>
        <taxon>Fungi</taxon>
        <taxon>Dikarya</taxon>
        <taxon>Basidiomycota</taxon>
        <taxon>Agaricomycotina</taxon>
        <taxon>Agaricomycetes</taxon>
        <taxon>Agaricomycetidae</taxon>
        <taxon>Agaricales</taxon>
        <taxon>Marasmiineae</taxon>
        <taxon>Mycenaceae</taxon>
        <taxon>Mycena</taxon>
    </lineage>
</organism>
<feature type="non-terminal residue" evidence="1">
    <location>
        <position position="221"/>
    </location>
</feature>
<protein>
    <submittedName>
        <fullName evidence="1">Uncharacterized protein</fullName>
    </submittedName>
</protein>
<keyword evidence="2" id="KW-1185">Reference proteome</keyword>
<dbReference type="EMBL" id="JARKIE010000080">
    <property type="protein sequence ID" value="KAJ7688290.1"/>
    <property type="molecule type" value="Genomic_DNA"/>
</dbReference>